<dbReference type="GO" id="GO:0031011">
    <property type="term" value="C:Ino80 complex"/>
    <property type="evidence" value="ECO:0007669"/>
    <property type="project" value="InterPro"/>
</dbReference>
<dbReference type="AlphaFoldDB" id="A0A1G4K465"/>
<dbReference type="InterPro" id="IPR029523">
    <property type="entry name" value="INO80B/Ies2"/>
</dbReference>
<evidence type="ECO:0000313" key="3">
    <source>
        <dbReference type="EMBL" id="SCU98402.1"/>
    </source>
</evidence>
<name>A0A1G4K465_9SACH</name>
<protein>
    <submittedName>
        <fullName evidence="3">LAMI_0F14466g1_1</fullName>
    </submittedName>
</protein>
<dbReference type="PANTHER" id="PTHR21561:SF12">
    <property type="entry name" value="INO80 COMPLEX SUBUNIT B"/>
    <property type="match status" value="1"/>
</dbReference>
<dbReference type="STRING" id="1230905.A0A1G4K465"/>
<proteinExistence type="predicted"/>
<feature type="region of interest" description="Disordered" evidence="1">
    <location>
        <begin position="1"/>
        <end position="208"/>
    </location>
</feature>
<evidence type="ECO:0000259" key="2">
    <source>
        <dbReference type="SMART" id="SM01406"/>
    </source>
</evidence>
<sequence length="232" mass="27014">MNSDNSEFDVENETYEETPDYFIEEPEALEALEPEEIEEQDEAEEPEEDDDYRYVPEFEDDETVQGRRGERNRRTPVREESRDRGIRASRKRQSEVNGRGNGKQGKPGFGGGSRDVDEVEEAYKGTGRGIIAELMDGTSRRKDKLTEEEQQLRRAENARKRKNLSEKKLEEEKQDVINKLLRRRAGKSRSNVTIEKETSEDPSAFTKPRRVYNSTGMVRLMRTKGEDLYSFY</sequence>
<organism evidence="3 4">
    <name type="scientific">Lachancea mirantina</name>
    <dbReference type="NCBI Taxonomy" id="1230905"/>
    <lineage>
        <taxon>Eukaryota</taxon>
        <taxon>Fungi</taxon>
        <taxon>Dikarya</taxon>
        <taxon>Ascomycota</taxon>
        <taxon>Saccharomycotina</taxon>
        <taxon>Saccharomycetes</taxon>
        <taxon>Saccharomycetales</taxon>
        <taxon>Saccharomycetaceae</taxon>
        <taxon>Lachancea</taxon>
    </lineage>
</organism>
<feature type="compositionally biased region" description="Basic and acidic residues" evidence="1">
    <location>
        <begin position="64"/>
        <end position="86"/>
    </location>
</feature>
<dbReference type="InterPro" id="IPR006880">
    <property type="entry name" value="INO80B_C"/>
</dbReference>
<keyword evidence="4" id="KW-1185">Reference proteome</keyword>
<evidence type="ECO:0000256" key="1">
    <source>
        <dbReference type="SAM" id="MobiDB-lite"/>
    </source>
</evidence>
<evidence type="ECO:0000313" key="4">
    <source>
        <dbReference type="Proteomes" id="UP000191024"/>
    </source>
</evidence>
<dbReference type="PANTHER" id="PTHR21561">
    <property type="entry name" value="INO80 COMPLEX SUBUNIT B"/>
    <property type="match status" value="1"/>
</dbReference>
<reference evidence="4" key="1">
    <citation type="submission" date="2016-03" db="EMBL/GenBank/DDBJ databases">
        <authorList>
            <person name="Devillers H."/>
        </authorList>
    </citation>
    <scope>NUCLEOTIDE SEQUENCE [LARGE SCALE GENOMIC DNA]</scope>
</reference>
<dbReference type="EMBL" id="LT598467">
    <property type="protein sequence ID" value="SCU98402.1"/>
    <property type="molecule type" value="Genomic_DNA"/>
</dbReference>
<dbReference type="Proteomes" id="UP000191024">
    <property type="component" value="Chromosome F"/>
</dbReference>
<dbReference type="Pfam" id="PF04795">
    <property type="entry name" value="PAPA-1"/>
    <property type="match status" value="1"/>
</dbReference>
<gene>
    <name evidence="3" type="ORF">LAMI_0F14466G</name>
</gene>
<feature type="compositionally biased region" description="Basic and acidic residues" evidence="1">
    <location>
        <begin position="138"/>
        <end position="176"/>
    </location>
</feature>
<dbReference type="OrthoDB" id="2021186at2759"/>
<accession>A0A1G4K465</accession>
<feature type="domain" description="INO80 complex subunit B-like conserved region" evidence="2">
    <location>
        <begin position="149"/>
        <end position="228"/>
    </location>
</feature>
<dbReference type="SMART" id="SM01406">
    <property type="entry name" value="PAPA-1"/>
    <property type="match status" value="1"/>
</dbReference>
<feature type="compositionally biased region" description="Gly residues" evidence="1">
    <location>
        <begin position="99"/>
        <end position="113"/>
    </location>
</feature>
<dbReference type="GO" id="GO:0006338">
    <property type="term" value="P:chromatin remodeling"/>
    <property type="evidence" value="ECO:0007669"/>
    <property type="project" value="InterPro"/>
</dbReference>
<feature type="compositionally biased region" description="Acidic residues" evidence="1">
    <location>
        <begin position="1"/>
        <end position="63"/>
    </location>
</feature>